<name>A0A518DWV0_9BACT</name>
<reference evidence="2 3" key="1">
    <citation type="submission" date="2019-02" db="EMBL/GenBank/DDBJ databases">
        <title>Deep-cultivation of Planctomycetes and their phenomic and genomic characterization uncovers novel biology.</title>
        <authorList>
            <person name="Wiegand S."/>
            <person name="Jogler M."/>
            <person name="Boedeker C."/>
            <person name="Pinto D."/>
            <person name="Vollmers J."/>
            <person name="Rivas-Marin E."/>
            <person name="Kohn T."/>
            <person name="Peeters S.H."/>
            <person name="Heuer A."/>
            <person name="Rast P."/>
            <person name="Oberbeckmann S."/>
            <person name="Bunk B."/>
            <person name="Jeske O."/>
            <person name="Meyerdierks A."/>
            <person name="Storesund J.E."/>
            <person name="Kallscheuer N."/>
            <person name="Luecker S."/>
            <person name="Lage O.M."/>
            <person name="Pohl T."/>
            <person name="Merkel B.J."/>
            <person name="Hornburger P."/>
            <person name="Mueller R.-W."/>
            <person name="Bruemmer F."/>
            <person name="Labrenz M."/>
            <person name="Spormann A.M."/>
            <person name="Op den Camp H."/>
            <person name="Overmann J."/>
            <person name="Amann R."/>
            <person name="Jetten M.S.M."/>
            <person name="Mascher T."/>
            <person name="Medema M.H."/>
            <person name="Devos D.P."/>
            <person name="Kaster A.-K."/>
            <person name="Ovreas L."/>
            <person name="Rohde M."/>
            <person name="Galperin M.Y."/>
            <person name="Jogler C."/>
        </authorList>
    </citation>
    <scope>NUCLEOTIDE SEQUENCE [LARGE SCALE GENOMIC DNA]</scope>
    <source>
        <strain evidence="2 3">Pla85_3_4</strain>
    </source>
</reference>
<evidence type="ECO:0008006" key="4">
    <source>
        <dbReference type="Google" id="ProtNLM"/>
    </source>
</evidence>
<dbReference type="OrthoDB" id="237792at2"/>
<evidence type="ECO:0000313" key="3">
    <source>
        <dbReference type="Proteomes" id="UP000317648"/>
    </source>
</evidence>
<dbReference type="AlphaFoldDB" id="A0A518DWV0"/>
<keyword evidence="1" id="KW-0732">Signal</keyword>
<sequence precursor="true">MSMAPVSRPLSRSARRRSAFHGLLSLTAYVAFSAVAQGQQAPEVGYVDPPCVNPGQTVEVRLGGYDLTPDTQIFLHDARIRCEVLGPPGPMIFPGSPHWMGGRAMNSNKPFGVPRELPVRLTLPADLQPGVVRWQAANVNGISSMGEFLIGSGEPTVNESDCPVVMQSAHDPIGDRQVGYRRLPALPVTICGRLERKEAIDYYSFVPEKSGLVTCSLPAHAYGPAMKPVLEITNHAGRAVADAADTQGRGLHVSFLVQQGAEYRLKLYDLDYRGDWAQVYPLTVLHAPHVLSAVPAAGRRGDTRAVTFWGEGLATGKPGLESTMREITFPSQPESDRFAYQLETPFGKTLPFTFDLTDLDEQIETPRGESPQQLTPPCALTGVLSERQGVDVYRFTAAKGDAWTVLVEANRLGSPLDVDVAVYDAAATRVVSSDDTRTSIDAELLFRAAADGEYTIHISDLAGGDGSPLARYRLVMTPVETGFTLQAPDRLTVIAGEPAVVIEPKRRRVRDEAGVLPLDVVRTAYQGPITIELENLPPGLRTPDVMVIEEKQNRLDIPIWCPADASTAAGWVTIKASAVLEDGTERVVRSSLMMAPVMKPRAVVRPAYPDAGRVVQRGATYLAPVVLERLEGYAGPVELQMAAIPDRVRQGIIGDPIVVPPGVEELPFPLYLPEWVQIDRTSRISLNTIVDQPDGQGKMHRLINRMEKRITMNVEGALLKATVDAAELRLRNGSVAIPVTVSRSVQLSGPVTVDLAGPDNADFQIAPWVRFEGPSNFHAERVTVTEDDTAILQVTAVPGQVESGEHELTIEVRALREGFPVVSQVKVVVLVE</sequence>
<keyword evidence="3" id="KW-1185">Reference proteome</keyword>
<gene>
    <name evidence="2" type="ORF">Pla8534_41300</name>
</gene>
<dbReference type="Proteomes" id="UP000317648">
    <property type="component" value="Chromosome"/>
</dbReference>
<dbReference type="EMBL" id="CP036433">
    <property type="protein sequence ID" value="QDU96310.1"/>
    <property type="molecule type" value="Genomic_DNA"/>
</dbReference>
<dbReference type="KEGG" id="lcre:Pla8534_41300"/>
<feature type="chain" id="PRO_5022040310" description="Subtilase-type serine protease" evidence="1">
    <location>
        <begin position="37"/>
        <end position="832"/>
    </location>
</feature>
<accession>A0A518DWV0</accession>
<dbReference type="Gene3D" id="2.60.120.380">
    <property type="match status" value="2"/>
</dbReference>
<organism evidence="2 3">
    <name type="scientific">Lignipirellula cremea</name>
    <dbReference type="NCBI Taxonomy" id="2528010"/>
    <lineage>
        <taxon>Bacteria</taxon>
        <taxon>Pseudomonadati</taxon>
        <taxon>Planctomycetota</taxon>
        <taxon>Planctomycetia</taxon>
        <taxon>Pirellulales</taxon>
        <taxon>Pirellulaceae</taxon>
        <taxon>Lignipirellula</taxon>
    </lineage>
</organism>
<protein>
    <recommendedName>
        <fullName evidence="4">Subtilase-type serine protease</fullName>
    </recommendedName>
</protein>
<evidence type="ECO:0000313" key="2">
    <source>
        <dbReference type="EMBL" id="QDU96310.1"/>
    </source>
</evidence>
<dbReference type="RefSeq" id="WP_145054951.1">
    <property type="nucleotide sequence ID" value="NZ_CP036433.1"/>
</dbReference>
<evidence type="ECO:0000256" key="1">
    <source>
        <dbReference type="SAM" id="SignalP"/>
    </source>
</evidence>
<feature type="signal peptide" evidence="1">
    <location>
        <begin position="1"/>
        <end position="36"/>
    </location>
</feature>
<proteinExistence type="predicted"/>